<dbReference type="HOGENOM" id="CLU_020645_0_0_1"/>
<proteinExistence type="predicted"/>
<feature type="compositionally biased region" description="Acidic residues" evidence="1">
    <location>
        <begin position="858"/>
        <end position="881"/>
    </location>
</feature>
<feature type="region of interest" description="Disordered" evidence="1">
    <location>
        <begin position="132"/>
        <end position="213"/>
    </location>
</feature>
<feature type="compositionally biased region" description="Basic residues" evidence="1">
    <location>
        <begin position="324"/>
        <end position="338"/>
    </location>
</feature>
<dbReference type="OMA" id="LYYDLYD"/>
<sequence length="881" mass="98296">MDANLDPSITGQDIFHASTLDRSNDIHNDLDRHHDHVHHHEDEDDHANVFRLNEYVAEHSHADESTATAALIQFNSMVSGDSGTSVIGGGSSGVSGGSGVDTAANYYIQSETYAEEISPPAEKPTSIVKLVEYDPSGKPKRLGRPRKNITNSLAPPENSSSKNLNGAILSKFRLDSQPLEGPGSRGGRQGGRKSPRGRVTSSTMRKRKQQQLNFVVDKEKTAVYTKLKDEETPQVISEMSSEPQGTPDVRSDYDAEGSVELLEDATGNLVTESPKSLPEKTKKPKETKKSEKKRTATKSERNKKEGSKPETGKQVESLLETSKRKIKHSQTASKRSKNSRLVSVSRTTVLNSVNRLSRQLPGPLIGLHYDLYDENILNAPQNIIATSEKIALGFPVKESPYASDILTIVAFLMKFQKVTDIYGIGPKNIEEGLSLPIFALGKESEENGNEEQESFQSDRKYDPKYVSDEMNQLFYRLLTLVLNRKKPIHSHGKAIAELKTMSVVLGLPKEWKEQPIPSAEKTAIEEVTFSPVDPSKEILLSKIPETIEPKVKYNPFYSTEFERYGLEGLENPVDRLILLRTLLQWSLTSSDLMKNYISQNLQAQDIPGDKDSQYAAVSILKGFKYTEALKKEAEIKLSKRKSEEGVKYVDPTSNPLNHCLELRLNEHLVGDLGFHAGRFFLCRMWGEDNGGLSSIKKMKTTWSTSASLRVELPSNFKLYVQDVYSMLVGALTNDGIEFDEDGKEVESLTVQPGSTWYEVASNSEELANFVDYLASRLGINSDVSAPTVIPMTSMIYKPALNLHDYLSSVLPLVSEQEHLQSEKRSSRSKSINYSDAKASEEYLAMLEEEGVIEHHEEAGDDDYEDDEVLEVQDDDEEEYED</sequence>
<keyword evidence="3" id="KW-1185">Reference proteome</keyword>
<gene>
    <name evidence="2" type="ORF">PICST_61360</name>
</gene>
<dbReference type="InParanoid" id="A3LYC7"/>
<feature type="region of interest" description="Disordered" evidence="1">
    <location>
        <begin position="852"/>
        <end position="881"/>
    </location>
</feature>
<dbReference type="RefSeq" id="XP_001385989.2">
    <property type="nucleotide sequence ID" value="XM_001385952.1"/>
</dbReference>
<evidence type="ECO:0000313" key="2">
    <source>
        <dbReference type="EMBL" id="ABN67960.2"/>
    </source>
</evidence>
<dbReference type="KEGG" id="pic:PICST_61360"/>
<reference evidence="2 3" key="1">
    <citation type="journal article" date="2007" name="Nat. Biotechnol.">
        <title>Genome sequence of the lignocellulose-bioconverting and xylose-fermenting yeast Pichia stipitis.</title>
        <authorList>
            <person name="Jeffries T.W."/>
            <person name="Grigoriev I.V."/>
            <person name="Grimwood J."/>
            <person name="Laplaza J.M."/>
            <person name="Aerts A."/>
            <person name="Salamov A."/>
            <person name="Schmutz J."/>
            <person name="Lindquist E."/>
            <person name="Dehal P."/>
            <person name="Shapiro H."/>
            <person name="Jin Y.S."/>
            <person name="Passoth V."/>
            <person name="Richardson P.M."/>
        </authorList>
    </citation>
    <scope>NUCLEOTIDE SEQUENCE [LARGE SCALE GENOMIC DNA]</scope>
    <source>
        <strain evidence="3">ATCC 58785 / CBS 6054 / NBRC 10063 / NRRL Y-11545</strain>
    </source>
</reference>
<protein>
    <recommendedName>
        <fullName evidence="4">WHIM1 domain-containing protein</fullName>
    </recommendedName>
</protein>
<evidence type="ECO:0000256" key="1">
    <source>
        <dbReference type="SAM" id="MobiDB-lite"/>
    </source>
</evidence>
<dbReference type="GeneID" id="4840156"/>
<feature type="region of interest" description="Disordered" evidence="1">
    <location>
        <begin position="232"/>
        <end position="343"/>
    </location>
</feature>
<name>A3LYC7_PICST</name>
<feature type="compositionally biased region" description="Basic residues" evidence="1">
    <location>
        <begin position="138"/>
        <end position="147"/>
    </location>
</feature>
<dbReference type="EMBL" id="CP000500">
    <property type="protein sequence ID" value="ABN67960.2"/>
    <property type="molecule type" value="Genomic_DNA"/>
</dbReference>
<dbReference type="eggNOG" id="ENOG502S8WJ">
    <property type="taxonomic scope" value="Eukaryota"/>
</dbReference>
<feature type="compositionally biased region" description="Polar residues" evidence="1">
    <location>
        <begin position="148"/>
        <end position="164"/>
    </location>
</feature>
<evidence type="ECO:0008006" key="4">
    <source>
        <dbReference type="Google" id="ProtNLM"/>
    </source>
</evidence>
<feature type="compositionally biased region" description="Basic and acidic residues" evidence="1">
    <location>
        <begin position="287"/>
        <end position="313"/>
    </location>
</feature>
<accession>A3LYC7</accession>
<feature type="compositionally biased region" description="Polar residues" evidence="1">
    <location>
        <begin position="234"/>
        <end position="244"/>
    </location>
</feature>
<evidence type="ECO:0000313" key="3">
    <source>
        <dbReference type="Proteomes" id="UP000002258"/>
    </source>
</evidence>
<organism evidence="2 3">
    <name type="scientific">Scheffersomyces stipitis (strain ATCC 58785 / CBS 6054 / NBRC 10063 / NRRL Y-11545)</name>
    <name type="common">Yeast</name>
    <name type="synonym">Pichia stipitis</name>
    <dbReference type="NCBI Taxonomy" id="322104"/>
    <lineage>
        <taxon>Eukaryota</taxon>
        <taxon>Fungi</taxon>
        <taxon>Dikarya</taxon>
        <taxon>Ascomycota</taxon>
        <taxon>Saccharomycotina</taxon>
        <taxon>Pichiomycetes</taxon>
        <taxon>Debaryomycetaceae</taxon>
        <taxon>Scheffersomyces</taxon>
    </lineage>
</organism>
<dbReference type="STRING" id="322104.A3LYC7"/>
<dbReference type="AlphaFoldDB" id="A3LYC7"/>
<feature type="compositionally biased region" description="Acidic residues" evidence="1">
    <location>
        <begin position="254"/>
        <end position="263"/>
    </location>
</feature>
<dbReference type="OrthoDB" id="349045at2759"/>
<dbReference type="Proteomes" id="UP000002258">
    <property type="component" value="Chromosome 6"/>
</dbReference>